<organism evidence="4 5">
    <name type="scientific">Anabaenopsis elenkinii CCIBt3563</name>
    <dbReference type="NCBI Taxonomy" id="2779889"/>
    <lineage>
        <taxon>Bacteria</taxon>
        <taxon>Bacillati</taxon>
        <taxon>Cyanobacteriota</taxon>
        <taxon>Cyanophyceae</taxon>
        <taxon>Nostocales</taxon>
        <taxon>Nodulariaceae</taxon>
        <taxon>Anabaenopsis</taxon>
    </lineage>
</organism>
<dbReference type="Gene3D" id="3.40.710.10">
    <property type="entry name" value="DD-peptidase/beta-lactamase superfamily"/>
    <property type="match status" value="2"/>
</dbReference>
<keyword evidence="2 4" id="KW-0378">Hydrolase</keyword>
<dbReference type="PANTHER" id="PTHR30023">
    <property type="entry name" value="D-ALANYL-D-ALANINE CARBOXYPEPTIDASE"/>
    <property type="match status" value="1"/>
</dbReference>
<dbReference type="GO" id="GO:0006508">
    <property type="term" value="P:proteolysis"/>
    <property type="evidence" value="ECO:0007669"/>
    <property type="project" value="InterPro"/>
</dbReference>
<dbReference type="SUPFAM" id="SSF56601">
    <property type="entry name" value="beta-lactamase/transpeptidase-like"/>
    <property type="match status" value="1"/>
</dbReference>
<dbReference type="GO" id="GO:0000270">
    <property type="term" value="P:peptidoglycan metabolic process"/>
    <property type="evidence" value="ECO:0007669"/>
    <property type="project" value="TreeGrafter"/>
</dbReference>
<dbReference type="Pfam" id="PF02113">
    <property type="entry name" value="Peptidase_S13"/>
    <property type="match status" value="1"/>
</dbReference>
<feature type="chain" id="PRO_5032670892" evidence="3">
    <location>
        <begin position="28"/>
        <end position="487"/>
    </location>
</feature>
<evidence type="ECO:0000256" key="1">
    <source>
        <dbReference type="ARBA" id="ARBA00006096"/>
    </source>
</evidence>
<evidence type="ECO:0000256" key="2">
    <source>
        <dbReference type="ARBA" id="ARBA00022801"/>
    </source>
</evidence>
<reference evidence="5" key="1">
    <citation type="submission" date="2020-10" db="EMBL/GenBank/DDBJ databases">
        <title>Genome-based taxonomic classification of the species Anabaenopsis elenkinii.</title>
        <authorList>
            <person name="Delbaje E."/>
            <person name="Andreote A.P.D."/>
            <person name="Pellegrinetti T.A."/>
            <person name="Cruz R.B."/>
            <person name="Branco L.H.Z."/>
            <person name="Fiore M.F."/>
        </authorList>
    </citation>
    <scope>NUCLEOTIDE SEQUENCE [LARGE SCALE GENOMIC DNA]</scope>
    <source>
        <strain evidence="5">CCIBt3563</strain>
    </source>
</reference>
<dbReference type="InterPro" id="IPR000667">
    <property type="entry name" value="Peptidase_S13"/>
</dbReference>
<proteinExistence type="inferred from homology"/>
<dbReference type="Proteomes" id="UP000593846">
    <property type="component" value="Chromosome"/>
</dbReference>
<dbReference type="AlphaFoldDB" id="A0A7U3RY40"/>
<dbReference type="InterPro" id="IPR012338">
    <property type="entry name" value="Beta-lactam/transpept-like"/>
</dbReference>
<keyword evidence="5" id="KW-1185">Reference proteome</keyword>
<comment type="similarity">
    <text evidence="1">Belongs to the peptidase S13 family.</text>
</comment>
<dbReference type="PANTHER" id="PTHR30023:SF0">
    <property type="entry name" value="PENICILLIN-SENSITIVE CARBOXYPEPTIDASE A"/>
    <property type="match status" value="1"/>
</dbReference>
<evidence type="ECO:0000313" key="4">
    <source>
        <dbReference type="EMBL" id="QOV21985.1"/>
    </source>
</evidence>
<name>A0A7U3RY40_9CYAN</name>
<keyword evidence="4" id="KW-0121">Carboxypeptidase</keyword>
<sequence length="487" mass="53431">MSKKITIGLLLLFLSSQIAITPQTATAQIQTSTTPTKKTICPAQLNSEVETITNRPEFSRVRWGIIVKNLADQQTLYERDGEKYFTPASNTKLLITAAALQELGANFRIRTSVYQDGEGVLRVFGRGDPSLKIPQLQKLAQQLHQQGISQVNQLIADDSYFQGDIVNPSWEWEDLAADYGAPVSSLILNQNASVFQVWPQTIGKPLQLKWNEPADAFVWRVENNSVTTQKNESGFLRVSRSLHGPVLHIQGQMAVNSTPNMRAIAVFNPVEHFLRHFRQTLVKEGISVQDISHGTGSQNQRELAAVESPPLSELLIETNVNSNNLYAEALLRALAIKQPGEHHQTTADVGLAVVKNSLTQLGVDPSSYILVDGSGLSRKNLISPQALVQTLHAIAQSAQAEIFRDSLPVAGVSGTLRNRLRDTPAVGIVQAKTGTMTGVVSLSGYVNSPNYQPLAFSIIVNHYEQPARVVRQSVDEIVLLLTQLQPC</sequence>
<dbReference type="PRINTS" id="PR00922">
    <property type="entry name" value="DADACBPTASE3"/>
</dbReference>
<protein>
    <submittedName>
        <fullName evidence="4">D-alanyl-D-alanine carboxypeptidase/D-alanyl-D-alanine-endopeptidase</fullName>
        <ecNumber evidence="4">3.4.16.4</ecNumber>
    </submittedName>
</protein>
<feature type="signal peptide" evidence="3">
    <location>
        <begin position="1"/>
        <end position="27"/>
    </location>
</feature>
<dbReference type="EC" id="3.4.16.4" evidence="4"/>
<keyword evidence="3" id="KW-0732">Signal</keyword>
<evidence type="ECO:0000256" key="3">
    <source>
        <dbReference type="SAM" id="SignalP"/>
    </source>
</evidence>
<evidence type="ECO:0000313" key="5">
    <source>
        <dbReference type="Proteomes" id="UP000593846"/>
    </source>
</evidence>
<keyword evidence="4" id="KW-0645">Protease</keyword>
<dbReference type="GO" id="GO:0009002">
    <property type="term" value="F:serine-type D-Ala-D-Ala carboxypeptidase activity"/>
    <property type="evidence" value="ECO:0007669"/>
    <property type="project" value="UniProtKB-EC"/>
</dbReference>
<dbReference type="RefSeq" id="WP_200987625.1">
    <property type="nucleotide sequence ID" value="NZ_CP063311.1"/>
</dbReference>
<accession>A0A7U3RY40</accession>
<gene>
    <name evidence="4" type="primary">dacB</name>
    <name evidence="4" type="ORF">IM676_14915</name>
</gene>
<dbReference type="Gene3D" id="3.50.80.20">
    <property type="entry name" value="D-Ala-D-Ala carboxypeptidase C, peptidase S13"/>
    <property type="match status" value="1"/>
</dbReference>
<dbReference type="KEGG" id="aee:IM676_14915"/>
<dbReference type="NCBIfam" id="TIGR00666">
    <property type="entry name" value="PBP4"/>
    <property type="match status" value="1"/>
</dbReference>
<dbReference type="EMBL" id="CP063311">
    <property type="protein sequence ID" value="QOV21985.1"/>
    <property type="molecule type" value="Genomic_DNA"/>
</dbReference>